<evidence type="ECO:0000313" key="7">
    <source>
        <dbReference type="Proteomes" id="UP000654279"/>
    </source>
</evidence>
<dbReference type="CDD" id="cd12797">
    <property type="entry name" value="M23_peptidase"/>
    <property type="match status" value="1"/>
</dbReference>
<dbReference type="AlphaFoldDB" id="A0A926HN76"/>
<dbReference type="InterPro" id="IPR018392">
    <property type="entry name" value="LysM"/>
</dbReference>
<dbReference type="EMBL" id="JACRSO010000003">
    <property type="protein sequence ID" value="MBC8529370.1"/>
    <property type="molecule type" value="Genomic_DNA"/>
</dbReference>
<dbReference type="InterPro" id="IPR016047">
    <property type="entry name" value="M23ase_b-sheet_dom"/>
</dbReference>
<feature type="domain" description="G5" evidence="4">
    <location>
        <begin position="349"/>
        <end position="430"/>
    </location>
</feature>
<keyword evidence="3" id="KW-0472">Membrane</keyword>
<comment type="caution">
    <text evidence="6">The sequence shown here is derived from an EMBL/GenBank/DDBJ whole genome shotgun (WGS) entry which is preliminary data.</text>
</comment>
<evidence type="ECO:0000259" key="4">
    <source>
        <dbReference type="PROSITE" id="PS51109"/>
    </source>
</evidence>
<accession>A0A926HN76</accession>
<dbReference type="Pfam" id="PF07501">
    <property type="entry name" value="G5"/>
    <property type="match status" value="1"/>
</dbReference>
<gene>
    <name evidence="6" type="ORF">H8699_08015</name>
</gene>
<keyword evidence="1" id="KW-0732">Signal</keyword>
<feature type="region of interest" description="Disordered" evidence="2">
    <location>
        <begin position="1"/>
        <end position="80"/>
    </location>
</feature>
<dbReference type="InterPro" id="IPR011098">
    <property type="entry name" value="G5_dom"/>
</dbReference>
<dbReference type="CDD" id="cd00118">
    <property type="entry name" value="LysM"/>
    <property type="match status" value="1"/>
</dbReference>
<sequence>MRRDRKKDAFPWGNGDGREKNWPSAQEVRQEAEKKRRVFSLDLHGGAKRAEKAEKSTPQPVRPARPAQSEPPRRREAARARTITVERPSHQAVRFRPMPSRYRRRARKNLYIKRAVGGILAACLVVALVVGIPMWQARTVKAARVYIDGREAGLVQDAQAVEQAFAAYKEQVQRETEGQMVVDAQLTVEPVAVSNLHVMDAQQVAQQVAAVAQPKSRAAVVAVGDQTAVAVQTEEEAQWVVDQLLEPYKAERSGETVESAAFVEEVTVEQSNVSPEDIRDKETALSLMRYGATPDQVQSYTVQQGDTLSEIAQEYGVRTSDLRAANPQLVSADMIDIGDELSISKSKGLVNVQTVVEKRTQDTIDFETEYQDDADMLTTQKKVIQEGEKGTREVVAEITYVNGIEVSRNVLSETVTKQPVKQIVARGTKKASDQAVSASASSSGFLFPTQGRISSRFGQRWGRLHAGLDIANVVGTPVHASKAGTVSYAGWRGGYGKCVMIDHGNGVQTLYGHNSKIQVTVGQKVSAGETIALMGSTGNSTGPHCHFEIRINGSPVNPETKL</sequence>
<dbReference type="PANTHER" id="PTHR21666:SF270">
    <property type="entry name" value="MUREIN HYDROLASE ACTIVATOR ENVC"/>
    <property type="match status" value="1"/>
</dbReference>
<dbReference type="PANTHER" id="PTHR21666">
    <property type="entry name" value="PEPTIDASE-RELATED"/>
    <property type="match status" value="1"/>
</dbReference>
<dbReference type="Gene3D" id="2.70.70.10">
    <property type="entry name" value="Glucose Permease (Domain IIA)"/>
    <property type="match status" value="1"/>
</dbReference>
<dbReference type="PROSITE" id="PS51782">
    <property type="entry name" value="LYSM"/>
    <property type="match status" value="1"/>
</dbReference>
<organism evidence="6 7">
    <name type="scientific">Luoshenia tenuis</name>
    <dbReference type="NCBI Taxonomy" id="2763654"/>
    <lineage>
        <taxon>Bacteria</taxon>
        <taxon>Bacillati</taxon>
        <taxon>Bacillota</taxon>
        <taxon>Clostridia</taxon>
        <taxon>Christensenellales</taxon>
        <taxon>Christensenellaceae</taxon>
        <taxon>Luoshenia</taxon>
    </lineage>
</organism>
<dbReference type="Pfam" id="PF01476">
    <property type="entry name" value="LysM"/>
    <property type="match status" value="1"/>
</dbReference>
<keyword evidence="3" id="KW-0812">Transmembrane</keyword>
<feature type="domain" description="LysM" evidence="5">
    <location>
        <begin position="298"/>
        <end position="343"/>
    </location>
</feature>
<name>A0A926HN76_9FIRM</name>
<keyword evidence="3" id="KW-1133">Transmembrane helix</keyword>
<evidence type="ECO:0000256" key="3">
    <source>
        <dbReference type="SAM" id="Phobius"/>
    </source>
</evidence>
<dbReference type="RefSeq" id="WP_249285225.1">
    <property type="nucleotide sequence ID" value="NZ_JACRSO010000003.1"/>
</dbReference>
<dbReference type="InterPro" id="IPR050570">
    <property type="entry name" value="Cell_wall_metabolism_enzyme"/>
</dbReference>
<proteinExistence type="predicted"/>
<dbReference type="SUPFAM" id="SSF54106">
    <property type="entry name" value="LysM domain"/>
    <property type="match status" value="1"/>
</dbReference>
<dbReference type="SMART" id="SM01208">
    <property type="entry name" value="G5"/>
    <property type="match status" value="1"/>
</dbReference>
<dbReference type="Gene3D" id="3.10.350.10">
    <property type="entry name" value="LysM domain"/>
    <property type="match status" value="1"/>
</dbReference>
<evidence type="ECO:0000313" key="6">
    <source>
        <dbReference type="EMBL" id="MBC8529370.1"/>
    </source>
</evidence>
<dbReference type="SUPFAM" id="SSF51261">
    <property type="entry name" value="Duplicated hybrid motif"/>
    <property type="match status" value="1"/>
</dbReference>
<dbReference type="Proteomes" id="UP000654279">
    <property type="component" value="Unassembled WGS sequence"/>
</dbReference>
<evidence type="ECO:0000256" key="2">
    <source>
        <dbReference type="SAM" id="MobiDB-lite"/>
    </source>
</evidence>
<dbReference type="InterPro" id="IPR036779">
    <property type="entry name" value="LysM_dom_sf"/>
</dbReference>
<dbReference type="Pfam" id="PF01551">
    <property type="entry name" value="Peptidase_M23"/>
    <property type="match status" value="1"/>
</dbReference>
<keyword evidence="7" id="KW-1185">Reference proteome</keyword>
<dbReference type="PROSITE" id="PS51109">
    <property type="entry name" value="G5"/>
    <property type="match status" value="1"/>
</dbReference>
<dbReference type="GO" id="GO:0004222">
    <property type="term" value="F:metalloendopeptidase activity"/>
    <property type="evidence" value="ECO:0007669"/>
    <property type="project" value="TreeGrafter"/>
</dbReference>
<dbReference type="SMART" id="SM00257">
    <property type="entry name" value="LysM"/>
    <property type="match status" value="1"/>
</dbReference>
<evidence type="ECO:0000259" key="5">
    <source>
        <dbReference type="PROSITE" id="PS51782"/>
    </source>
</evidence>
<feature type="transmembrane region" description="Helical" evidence="3">
    <location>
        <begin position="111"/>
        <end position="135"/>
    </location>
</feature>
<dbReference type="InterPro" id="IPR011055">
    <property type="entry name" value="Dup_hybrid_motif"/>
</dbReference>
<protein>
    <submittedName>
        <fullName evidence="6">Peptidoglycan DD-metalloendopeptidase family protein</fullName>
    </submittedName>
</protein>
<dbReference type="Gene3D" id="2.20.230.10">
    <property type="entry name" value="Resuscitation-promoting factor rpfb"/>
    <property type="match status" value="1"/>
</dbReference>
<evidence type="ECO:0000256" key="1">
    <source>
        <dbReference type="ARBA" id="ARBA00022729"/>
    </source>
</evidence>
<reference evidence="6" key="1">
    <citation type="submission" date="2020-08" db="EMBL/GenBank/DDBJ databases">
        <title>Genome public.</title>
        <authorList>
            <person name="Liu C."/>
            <person name="Sun Q."/>
        </authorList>
    </citation>
    <scope>NUCLEOTIDE SEQUENCE</scope>
    <source>
        <strain evidence="6">NSJ-44</strain>
    </source>
</reference>